<keyword evidence="7" id="KW-0472">Membrane</keyword>
<proteinExistence type="inferred from homology"/>
<keyword evidence="5" id="KW-0547">Nucleotide-binding</keyword>
<dbReference type="GO" id="GO:0003006">
    <property type="term" value="P:developmental process involved in reproduction"/>
    <property type="evidence" value="ECO:0007669"/>
    <property type="project" value="UniProtKB-ARBA"/>
</dbReference>
<keyword evidence="9" id="KW-0636">Prenylation</keyword>
<dbReference type="FunFam" id="3.40.50.300:FF:000983">
    <property type="entry name" value="Rho family GTPase"/>
    <property type="match status" value="1"/>
</dbReference>
<evidence type="ECO:0000256" key="8">
    <source>
        <dbReference type="ARBA" id="ARBA00023288"/>
    </source>
</evidence>
<dbReference type="SUPFAM" id="SSF52540">
    <property type="entry name" value="P-loop containing nucleoside triphosphate hydrolases"/>
    <property type="match status" value="1"/>
</dbReference>
<evidence type="ECO:0000256" key="5">
    <source>
        <dbReference type="ARBA" id="ARBA00022741"/>
    </source>
</evidence>
<dbReference type="NCBIfam" id="TIGR00231">
    <property type="entry name" value="small_GTP"/>
    <property type="match status" value="1"/>
</dbReference>
<dbReference type="InterPro" id="IPR001806">
    <property type="entry name" value="Small_GTPase"/>
</dbReference>
<dbReference type="GO" id="GO:0005886">
    <property type="term" value="C:plasma membrane"/>
    <property type="evidence" value="ECO:0007669"/>
    <property type="project" value="UniProtKB-SubCell"/>
</dbReference>
<dbReference type="GO" id="GO:0005525">
    <property type="term" value="F:GTP binding"/>
    <property type="evidence" value="ECO:0007669"/>
    <property type="project" value="UniProtKB-KW"/>
</dbReference>
<dbReference type="SMART" id="SM00174">
    <property type="entry name" value="RHO"/>
    <property type="match status" value="1"/>
</dbReference>
<dbReference type="InterPro" id="IPR005225">
    <property type="entry name" value="Small_GTP-bd"/>
</dbReference>
<comment type="similarity">
    <text evidence="2">Belongs to the small GTPase superfamily. Rho family.</text>
</comment>
<dbReference type="Proteomes" id="UP001152799">
    <property type="component" value="Chromosome 2"/>
</dbReference>
<dbReference type="GO" id="GO:0007264">
    <property type="term" value="P:small GTPase-mediated signal transduction"/>
    <property type="evidence" value="ECO:0007669"/>
    <property type="project" value="InterPro"/>
</dbReference>
<evidence type="ECO:0000256" key="4">
    <source>
        <dbReference type="ARBA" id="ARBA00022481"/>
    </source>
</evidence>
<organism evidence="10 11">
    <name type="scientific">Ceutorhynchus assimilis</name>
    <name type="common">cabbage seed weevil</name>
    <dbReference type="NCBI Taxonomy" id="467358"/>
    <lineage>
        <taxon>Eukaryota</taxon>
        <taxon>Metazoa</taxon>
        <taxon>Ecdysozoa</taxon>
        <taxon>Arthropoda</taxon>
        <taxon>Hexapoda</taxon>
        <taxon>Insecta</taxon>
        <taxon>Pterygota</taxon>
        <taxon>Neoptera</taxon>
        <taxon>Endopterygota</taxon>
        <taxon>Coleoptera</taxon>
        <taxon>Polyphaga</taxon>
        <taxon>Cucujiformia</taxon>
        <taxon>Curculionidae</taxon>
        <taxon>Ceutorhynchinae</taxon>
        <taxon>Ceutorhynchus</taxon>
    </lineage>
</organism>
<name>A0A9N9MJW6_9CUCU</name>
<dbReference type="GO" id="GO:0035099">
    <property type="term" value="P:hemocyte migration"/>
    <property type="evidence" value="ECO:0007669"/>
    <property type="project" value="UniProtKB-ARBA"/>
</dbReference>
<dbReference type="GO" id="GO:0001667">
    <property type="term" value="P:ameboidal-type cell migration"/>
    <property type="evidence" value="ECO:0007669"/>
    <property type="project" value="UniProtKB-ARBA"/>
</dbReference>
<evidence type="ECO:0000256" key="6">
    <source>
        <dbReference type="ARBA" id="ARBA00023134"/>
    </source>
</evidence>
<sequence>MSRKSTNKSSASSRMIRITVVGDGDIGKTCLLLVYKDKKFDDRYIPTIFDEYSMTIPINYEPYTIILSDTAGQEEFDKLRRMAYRFADAFLVCYSIAERNSFENIVHTWAPELRRCRAEAKIILVATKIDLKNERQVLTEEGEALAKEIGAAGFIETSAINQWNIDAAFQMALMAVLTSRKERSKPKTHCYLL</sequence>
<dbReference type="PRINTS" id="PR00449">
    <property type="entry name" value="RASTRNSFRMNG"/>
</dbReference>
<keyword evidence="8" id="KW-0449">Lipoprotein</keyword>
<dbReference type="PROSITE" id="PS51419">
    <property type="entry name" value="RAB"/>
    <property type="match status" value="1"/>
</dbReference>
<keyword evidence="4" id="KW-0488">Methylation</keyword>
<evidence type="ECO:0000256" key="7">
    <source>
        <dbReference type="ARBA" id="ARBA00023136"/>
    </source>
</evidence>
<dbReference type="OrthoDB" id="8830751at2759"/>
<dbReference type="GO" id="GO:0022412">
    <property type="term" value="P:cellular process involved in reproduction in multicellular organism"/>
    <property type="evidence" value="ECO:0007669"/>
    <property type="project" value="UniProtKB-ARBA"/>
</dbReference>
<evidence type="ECO:0000256" key="9">
    <source>
        <dbReference type="ARBA" id="ARBA00023289"/>
    </source>
</evidence>
<protein>
    <submittedName>
        <fullName evidence="10">Uncharacterized protein</fullName>
    </submittedName>
</protein>
<dbReference type="PROSITE" id="PS51421">
    <property type="entry name" value="RAS"/>
    <property type="match status" value="1"/>
</dbReference>
<dbReference type="InterPro" id="IPR003578">
    <property type="entry name" value="Small_GTPase_Rho"/>
</dbReference>
<dbReference type="PANTHER" id="PTHR24072">
    <property type="entry name" value="RHO FAMILY GTPASE"/>
    <property type="match status" value="1"/>
</dbReference>
<dbReference type="Gene3D" id="3.40.50.300">
    <property type="entry name" value="P-loop containing nucleotide triphosphate hydrolases"/>
    <property type="match status" value="1"/>
</dbReference>
<comment type="subcellular location">
    <subcellularLocation>
        <location evidence="1">Cell membrane</location>
        <topology evidence="1">Lipid-anchor</topology>
        <orientation evidence="1">Cytoplasmic side</orientation>
    </subcellularLocation>
</comment>
<dbReference type="InterPro" id="IPR027417">
    <property type="entry name" value="P-loop_NTPase"/>
</dbReference>
<dbReference type="EMBL" id="OU892278">
    <property type="protein sequence ID" value="CAG9764359.1"/>
    <property type="molecule type" value="Genomic_DNA"/>
</dbReference>
<evidence type="ECO:0000256" key="1">
    <source>
        <dbReference type="ARBA" id="ARBA00004342"/>
    </source>
</evidence>
<dbReference type="PROSITE" id="PS51420">
    <property type="entry name" value="RHO"/>
    <property type="match status" value="1"/>
</dbReference>
<dbReference type="AlphaFoldDB" id="A0A9N9MJW6"/>
<reference evidence="10" key="1">
    <citation type="submission" date="2022-01" db="EMBL/GenBank/DDBJ databases">
        <authorList>
            <person name="King R."/>
        </authorList>
    </citation>
    <scope>NUCLEOTIDE SEQUENCE</scope>
</reference>
<dbReference type="SMART" id="SM00173">
    <property type="entry name" value="RAS"/>
    <property type="match status" value="1"/>
</dbReference>
<gene>
    <name evidence="10" type="ORF">CEUTPL_LOCUS4999</name>
</gene>
<dbReference type="GO" id="GO:0003924">
    <property type="term" value="F:GTPase activity"/>
    <property type="evidence" value="ECO:0007669"/>
    <property type="project" value="InterPro"/>
</dbReference>
<evidence type="ECO:0000313" key="11">
    <source>
        <dbReference type="Proteomes" id="UP001152799"/>
    </source>
</evidence>
<dbReference type="CDD" id="cd00157">
    <property type="entry name" value="Rho"/>
    <property type="match status" value="1"/>
</dbReference>
<accession>A0A9N9MJW6</accession>
<evidence type="ECO:0000256" key="3">
    <source>
        <dbReference type="ARBA" id="ARBA00022475"/>
    </source>
</evidence>
<dbReference type="Pfam" id="PF00071">
    <property type="entry name" value="Ras"/>
    <property type="match status" value="1"/>
</dbReference>
<evidence type="ECO:0000256" key="2">
    <source>
        <dbReference type="ARBA" id="ARBA00010142"/>
    </source>
</evidence>
<keyword evidence="6" id="KW-0342">GTP-binding</keyword>
<keyword evidence="3" id="KW-1003">Cell membrane</keyword>
<evidence type="ECO:0000313" key="10">
    <source>
        <dbReference type="EMBL" id="CAG9764359.1"/>
    </source>
</evidence>
<dbReference type="SMART" id="SM00175">
    <property type="entry name" value="RAB"/>
    <property type="match status" value="1"/>
</dbReference>
<dbReference type="GO" id="GO:0035006">
    <property type="term" value="P:melanization defense response"/>
    <property type="evidence" value="ECO:0007669"/>
    <property type="project" value="UniProtKB-ARBA"/>
</dbReference>
<keyword evidence="11" id="KW-1185">Reference proteome</keyword>